<dbReference type="SUPFAM" id="SSF48452">
    <property type="entry name" value="TPR-like"/>
    <property type="match status" value="2"/>
</dbReference>
<evidence type="ECO:0000313" key="4">
    <source>
        <dbReference type="EMBL" id="MFC5005167.1"/>
    </source>
</evidence>
<dbReference type="PANTHER" id="PTHR47691">
    <property type="entry name" value="REGULATOR-RELATED"/>
    <property type="match status" value="1"/>
</dbReference>
<dbReference type="InterPro" id="IPR011990">
    <property type="entry name" value="TPR-like_helical_dom_sf"/>
</dbReference>
<dbReference type="Pfam" id="PF00931">
    <property type="entry name" value="NB-ARC"/>
    <property type="match status" value="1"/>
</dbReference>
<dbReference type="PRINTS" id="PR00364">
    <property type="entry name" value="DISEASERSIST"/>
</dbReference>
<proteinExistence type="predicted"/>
<evidence type="ECO:0000259" key="3">
    <source>
        <dbReference type="Pfam" id="PF00931"/>
    </source>
</evidence>
<feature type="region of interest" description="Disordered" evidence="1">
    <location>
        <begin position="63"/>
        <end position="87"/>
    </location>
</feature>
<keyword evidence="2" id="KW-0472">Membrane</keyword>
<keyword evidence="2" id="KW-1133">Transmembrane helix</keyword>
<dbReference type="InterPro" id="IPR027417">
    <property type="entry name" value="P-loop_NTPase"/>
</dbReference>
<evidence type="ECO:0000256" key="1">
    <source>
        <dbReference type="SAM" id="MobiDB-lite"/>
    </source>
</evidence>
<sequence>MRTRLGVLLAVVSGLFSVLLAVAVNVATGGTLPAPLDEVSWLAWPAVGVLGVAGAALAFWQQSTPPALPPPPGPPPGQDPPAHPVPAELPAATPLFGRDAEVAEIVRVLSGGSPVVTLAAAPGTGKTSLALGAAHAVRARFPDGQLFATLRGASAEPVAPEAVLGRFLTALGVPEDERRGGTEELAARFRSAVADRAVLVLLDDARDAAHVAALLPGGSRCATIITSRRQLTGVANAHGVPLAALPEDAAIELLERVAGAEAVRRDPSGARALVAACAGLPLAVLIVAGRLRARPQWTPSALAERLAGEHRRLDELRQGDLAVRSTFQAAYAELSEVDRLVFRRAGSHPGQVFTLAAAAARAGVDAGLAEAAMDRLVDAFLIESPGPDRFHLHDLLRLFATETLTAQEHADASERLLTWLLSHRTEDVAGLPAVLAEGVSAGRHAAVLALVDVVHPDVTDPFDRVAIWSAAAEAAGDDRVARARALRSVSHALSIAGEVQRAMPPADEALALAEAAVDQWETAQALRRRGEVLRDLHRFAESEAALLRALDLLVELGRAEEEVAVRTALGTLYNNFRRHELSVPMMERARELLPAAATVQAGWVRLALGLAYRFAGRRPESDAVTAEIPAIAGRAGNDYLLAYYHQEVAWTAEADGRWDDAERNFTQMRILAERVGSGAGVGSALLGLGQIAERRGDLDAALTHYRDAATRYARLGDRIREAEARFRVAAVLNTQGRVDDAVTERAAADNLIGDTDFPWGESLLSRLPDPR</sequence>
<gene>
    <name evidence="4" type="ORF">ACFPIJ_45955</name>
</gene>
<protein>
    <submittedName>
        <fullName evidence="4">NB-ARC domain-containing protein</fullName>
    </submittedName>
</protein>
<name>A0ABV9WAE1_9ACTN</name>
<organism evidence="4 5">
    <name type="scientific">Dactylosporangium cerinum</name>
    <dbReference type="NCBI Taxonomy" id="1434730"/>
    <lineage>
        <taxon>Bacteria</taxon>
        <taxon>Bacillati</taxon>
        <taxon>Actinomycetota</taxon>
        <taxon>Actinomycetes</taxon>
        <taxon>Micromonosporales</taxon>
        <taxon>Micromonosporaceae</taxon>
        <taxon>Dactylosporangium</taxon>
    </lineage>
</organism>
<keyword evidence="5" id="KW-1185">Reference proteome</keyword>
<dbReference type="Gene3D" id="1.25.40.10">
    <property type="entry name" value="Tetratricopeptide repeat domain"/>
    <property type="match status" value="1"/>
</dbReference>
<dbReference type="RefSeq" id="WP_380125742.1">
    <property type="nucleotide sequence ID" value="NZ_JBHSIU010000068.1"/>
</dbReference>
<feature type="domain" description="NB-ARC" evidence="3">
    <location>
        <begin position="101"/>
        <end position="260"/>
    </location>
</feature>
<dbReference type="InterPro" id="IPR002182">
    <property type="entry name" value="NB-ARC"/>
</dbReference>
<reference evidence="5" key="1">
    <citation type="journal article" date="2019" name="Int. J. Syst. Evol. Microbiol.">
        <title>The Global Catalogue of Microorganisms (GCM) 10K type strain sequencing project: providing services to taxonomists for standard genome sequencing and annotation.</title>
        <authorList>
            <consortium name="The Broad Institute Genomics Platform"/>
            <consortium name="The Broad Institute Genome Sequencing Center for Infectious Disease"/>
            <person name="Wu L."/>
            <person name="Ma J."/>
        </authorList>
    </citation>
    <scope>NUCLEOTIDE SEQUENCE [LARGE SCALE GENOMIC DNA]</scope>
    <source>
        <strain evidence="5">CGMCC 4.7152</strain>
    </source>
</reference>
<evidence type="ECO:0000256" key="2">
    <source>
        <dbReference type="SAM" id="Phobius"/>
    </source>
</evidence>
<dbReference type="SMART" id="SM00028">
    <property type="entry name" value="TPR"/>
    <property type="match status" value="2"/>
</dbReference>
<dbReference type="PANTHER" id="PTHR47691:SF3">
    <property type="entry name" value="HTH-TYPE TRANSCRIPTIONAL REGULATOR RV0890C-RELATED"/>
    <property type="match status" value="1"/>
</dbReference>
<dbReference type="Gene3D" id="3.40.50.300">
    <property type="entry name" value="P-loop containing nucleotide triphosphate hydrolases"/>
    <property type="match status" value="1"/>
</dbReference>
<dbReference type="SUPFAM" id="SSF52540">
    <property type="entry name" value="P-loop containing nucleoside triphosphate hydrolases"/>
    <property type="match status" value="1"/>
</dbReference>
<dbReference type="InterPro" id="IPR019734">
    <property type="entry name" value="TPR_rpt"/>
</dbReference>
<dbReference type="Proteomes" id="UP001595912">
    <property type="component" value="Unassembled WGS sequence"/>
</dbReference>
<comment type="caution">
    <text evidence="4">The sequence shown here is derived from an EMBL/GenBank/DDBJ whole genome shotgun (WGS) entry which is preliminary data.</text>
</comment>
<accession>A0ABV9WAE1</accession>
<dbReference type="EMBL" id="JBHSIU010000068">
    <property type="protein sequence ID" value="MFC5005167.1"/>
    <property type="molecule type" value="Genomic_DNA"/>
</dbReference>
<evidence type="ECO:0000313" key="5">
    <source>
        <dbReference type="Proteomes" id="UP001595912"/>
    </source>
</evidence>
<feature type="transmembrane region" description="Helical" evidence="2">
    <location>
        <begin position="39"/>
        <end position="60"/>
    </location>
</feature>
<feature type="compositionally biased region" description="Pro residues" evidence="1">
    <location>
        <begin position="66"/>
        <end position="84"/>
    </location>
</feature>
<keyword evidence="2" id="KW-0812">Transmembrane</keyword>
<feature type="transmembrane region" description="Helical" evidence="2">
    <location>
        <begin position="272"/>
        <end position="291"/>
    </location>
</feature>